<dbReference type="RefSeq" id="WP_236497056.1">
    <property type="nucleotide sequence ID" value="NZ_CP091244.1"/>
</dbReference>
<name>A0ABY3SWY8_9GAMM</name>
<evidence type="ECO:0000313" key="3">
    <source>
        <dbReference type="Proteomes" id="UP001054801"/>
    </source>
</evidence>
<accession>A0ABY3SWY8</accession>
<sequence>MNALRSQVLQEVALLDVRELLALQPMLMALKKAKKTVANRRGNGAAHARQALSRLKTSLSDAVREDRL</sequence>
<reference evidence="2" key="1">
    <citation type="journal article" date="2022" name="Microorganisms">
        <title>Two New Species of Filamentous Sulfur Bacteria of the Genus Thiothrix, Thiothrix winogradskyi sp. nov. and 'Candidatus Thiothrix sulfatifontis' sp. nov.</title>
        <authorList>
            <person name="Ravin N.V."/>
            <person name="Rossetti S."/>
            <person name="Beletsky A.V."/>
            <person name="Kadnikov V.V."/>
            <person name="Rudenko T.S."/>
            <person name="Smolyakov D.D."/>
            <person name="Moskvitina M.I."/>
            <person name="Gureeva M.V."/>
            <person name="Mardanov A.V."/>
            <person name="Grabovich M.Y."/>
        </authorList>
    </citation>
    <scope>NUCLEOTIDE SEQUENCE</scope>
    <source>
        <strain evidence="2">CT3</strain>
    </source>
</reference>
<feature type="compositionally biased region" description="Low complexity" evidence="1">
    <location>
        <begin position="39"/>
        <end position="51"/>
    </location>
</feature>
<dbReference type="Proteomes" id="UP001054801">
    <property type="component" value="Chromosome"/>
</dbReference>
<evidence type="ECO:0008006" key="4">
    <source>
        <dbReference type="Google" id="ProtNLM"/>
    </source>
</evidence>
<dbReference type="EMBL" id="CP091244">
    <property type="protein sequence ID" value="UJS23154.1"/>
    <property type="molecule type" value="Genomic_DNA"/>
</dbReference>
<organism evidence="2 3">
    <name type="scientific">Thiothrix winogradskyi</name>
    <dbReference type="NCBI Taxonomy" id="96472"/>
    <lineage>
        <taxon>Bacteria</taxon>
        <taxon>Pseudomonadati</taxon>
        <taxon>Pseudomonadota</taxon>
        <taxon>Gammaproteobacteria</taxon>
        <taxon>Thiotrichales</taxon>
        <taxon>Thiotrichaceae</taxon>
        <taxon>Thiothrix</taxon>
    </lineage>
</organism>
<protein>
    <recommendedName>
        <fullName evidence="4">50S ribosomal protein L29</fullName>
    </recommendedName>
</protein>
<evidence type="ECO:0000313" key="2">
    <source>
        <dbReference type="EMBL" id="UJS23154.1"/>
    </source>
</evidence>
<evidence type="ECO:0000256" key="1">
    <source>
        <dbReference type="SAM" id="MobiDB-lite"/>
    </source>
</evidence>
<keyword evidence="3" id="KW-1185">Reference proteome</keyword>
<feature type="region of interest" description="Disordered" evidence="1">
    <location>
        <begin position="39"/>
        <end position="68"/>
    </location>
</feature>
<gene>
    <name evidence="2" type="ORF">L2Y54_14520</name>
</gene>
<proteinExistence type="predicted"/>